<dbReference type="CDD" id="cd01109">
    <property type="entry name" value="HTH_YyaN"/>
    <property type="match status" value="1"/>
</dbReference>
<sequence>MNIKETAERFGVSPDTLRYYERVGAIPRVRRTAGGVRDFSEEDLGWVETAVCFRSAGLSVDALAEYVRLFRQGGDTLQARLDLLVEARNEMLAERARYDAALEKIEYKIARYEDAVATGVLDWRSGASEPPSRS</sequence>
<evidence type="ECO:0000313" key="4">
    <source>
        <dbReference type="EMBL" id="AJC12522.1"/>
    </source>
</evidence>
<dbReference type="SMART" id="SM00422">
    <property type="entry name" value="HTH_MERR"/>
    <property type="match status" value="1"/>
</dbReference>
<dbReference type="RefSeq" id="WP_039689909.1">
    <property type="nucleotide sequence ID" value="NZ_CP009302.1"/>
</dbReference>
<keyword evidence="5" id="KW-1185">Reference proteome</keyword>
<dbReference type="InterPro" id="IPR009061">
    <property type="entry name" value="DNA-bd_dom_put_sf"/>
</dbReference>
<name>A0A0A8BBK1_9ACTN</name>
<reference evidence="4 5" key="2">
    <citation type="journal article" date="2015" name="Genome Announc.">
        <title>Complete Genome Sequence of Coriobacteriaceae Strain 68-1-3, a Novel Mucus-Degrading Isolate from the Swine Intestinal Tract.</title>
        <authorList>
            <person name="Looft T."/>
            <person name="Bayles D.O."/>
            <person name="Alt D.P."/>
            <person name="Stanton T.B."/>
        </authorList>
    </citation>
    <scope>NUCLEOTIDE SEQUENCE [LARGE SCALE GENOMIC DNA]</scope>
    <source>
        <strain evidence="4 5">68-1-3</strain>
    </source>
</reference>
<dbReference type="PANTHER" id="PTHR30204">
    <property type="entry name" value="REDOX-CYCLING DRUG-SENSING TRANSCRIPTIONAL ACTIVATOR SOXR"/>
    <property type="match status" value="1"/>
</dbReference>
<evidence type="ECO:0000256" key="2">
    <source>
        <dbReference type="SAM" id="Coils"/>
    </source>
</evidence>
<feature type="coiled-coil region" evidence="2">
    <location>
        <begin position="84"/>
        <end position="115"/>
    </location>
</feature>
<protein>
    <submittedName>
        <fullName evidence="4">Transcriptional regulator</fullName>
    </submittedName>
</protein>
<dbReference type="KEGG" id="cbac:JI75_07455"/>
<dbReference type="OrthoDB" id="9802039at2"/>
<dbReference type="InterPro" id="IPR000551">
    <property type="entry name" value="MerR-type_HTH_dom"/>
</dbReference>
<organism evidence="4 5">
    <name type="scientific">Berryella intestinalis</name>
    <dbReference type="NCBI Taxonomy" id="1531429"/>
    <lineage>
        <taxon>Bacteria</taxon>
        <taxon>Bacillati</taxon>
        <taxon>Actinomycetota</taxon>
        <taxon>Coriobacteriia</taxon>
        <taxon>Eggerthellales</taxon>
        <taxon>Eggerthellaceae</taxon>
        <taxon>Berryella</taxon>
    </lineage>
</organism>
<dbReference type="STRING" id="1531429.JI75_07455"/>
<keyword evidence="1" id="KW-0238">DNA-binding</keyword>
<dbReference type="PANTHER" id="PTHR30204:SF98">
    <property type="entry name" value="HTH-TYPE TRANSCRIPTIONAL REGULATOR ADHR"/>
    <property type="match status" value="1"/>
</dbReference>
<accession>A0A0A8BBK1</accession>
<evidence type="ECO:0000256" key="1">
    <source>
        <dbReference type="ARBA" id="ARBA00023125"/>
    </source>
</evidence>
<dbReference type="PROSITE" id="PS50937">
    <property type="entry name" value="HTH_MERR_2"/>
    <property type="match status" value="1"/>
</dbReference>
<dbReference type="Proteomes" id="UP000031121">
    <property type="component" value="Chromosome"/>
</dbReference>
<feature type="domain" description="HTH merR-type" evidence="3">
    <location>
        <begin position="1"/>
        <end position="69"/>
    </location>
</feature>
<dbReference type="Gene3D" id="1.10.1660.10">
    <property type="match status" value="1"/>
</dbReference>
<evidence type="ECO:0000259" key="3">
    <source>
        <dbReference type="PROSITE" id="PS50937"/>
    </source>
</evidence>
<dbReference type="HOGENOM" id="CLU_060077_8_3_11"/>
<dbReference type="EMBL" id="CP009302">
    <property type="protein sequence ID" value="AJC12522.1"/>
    <property type="molecule type" value="Genomic_DNA"/>
</dbReference>
<dbReference type="GO" id="GO:0003700">
    <property type="term" value="F:DNA-binding transcription factor activity"/>
    <property type="evidence" value="ECO:0007669"/>
    <property type="project" value="InterPro"/>
</dbReference>
<dbReference type="Pfam" id="PF13411">
    <property type="entry name" value="MerR_1"/>
    <property type="match status" value="1"/>
</dbReference>
<gene>
    <name evidence="4" type="ORF">JI75_07455</name>
</gene>
<dbReference type="GO" id="GO:0003677">
    <property type="term" value="F:DNA binding"/>
    <property type="evidence" value="ECO:0007669"/>
    <property type="project" value="UniProtKB-KW"/>
</dbReference>
<dbReference type="AlphaFoldDB" id="A0A0A8BBK1"/>
<evidence type="ECO:0000313" key="5">
    <source>
        <dbReference type="Proteomes" id="UP000031121"/>
    </source>
</evidence>
<reference evidence="5" key="1">
    <citation type="submission" date="2014-08" db="EMBL/GenBank/DDBJ databases">
        <title>Coriobacteriaceae sp. complete genome.</title>
        <authorList>
            <person name="Looft T."/>
            <person name="Bayles D.O."/>
            <person name="Stanton T.B."/>
        </authorList>
    </citation>
    <scope>NUCLEOTIDE SEQUENCE [LARGE SCALE GENOMIC DNA]</scope>
    <source>
        <strain evidence="5">68-1-3</strain>
    </source>
</reference>
<dbReference type="SUPFAM" id="SSF46955">
    <property type="entry name" value="Putative DNA-binding domain"/>
    <property type="match status" value="1"/>
</dbReference>
<proteinExistence type="predicted"/>
<dbReference type="InterPro" id="IPR047057">
    <property type="entry name" value="MerR_fam"/>
</dbReference>
<keyword evidence="2" id="KW-0175">Coiled coil</keyword>